<comment type="caution">
    <text evidence="4">The sequence shown here is derived from an EMBL/GenBank/DDBJ whole genome shotgun (WGS) entry which is preliminary data.</text>
</comment>
<evidence type="ECO:0000259" key="3">
    <source>
        <dbReference type="Pfam" id="PF08158"/>
    </source>
</evidence>
<dbReference type="PANTHER" id="PTHR12730:SF0">
    <property type="entry name" value="PROTEIN SDA1 HOMOLOG"/>
    <property type="match status" value="1"/>
</dbReference>
<gene>
    <name evidence="4" type="ORF">BESB_025880</name>
</gene>
<dbReference type="PANTHER" id="PTHR12730">
    <property type="entry name" value="HSDA/SDA1-RELATED"/>
    <property type="match status" value="1"/>
</dbReference>
<evidence type="ECO:0000256" key="1">
    <source>
        <dbReference type="SAM" id="Coils"/>
    </source>
</evidence>
<dbReference type="InterPro" id="IPR027312">
    <property type="entry name" value="Sda1"/>
</dbReference>
<feature type="compositionally biased region" description="Low complexity" evidence="2">
    <location>
        <begin position="697"/>
        <end position="707"/>
    </location>
</feature>
<dbReference type="AlphaFoldDB" id="A0A2A9M320"/>
<dbReference type="GO" id="GO:0005730">
    <property type="term" value="C:nucleolus"/>
    <property type="evidence" value="ECO:0007669"/>
    <property type="project" value="TreeGrafter"/>
</dbReference>
<keyword evidence="5" id="KW-1185">Reference proteome</keyword>
<reference evidence="4 5" key="1">
    <citation type="submission" date="2017-09" db="EMBL/GenBank/DDBJ databases">
        <title>Genome sequencing of Besnoitia besnoiti strain Bb-Ger1.</title>
        <authorList>
            <person name="Schares G."/>
            <person name="Venepally P."/>
            <person name="Lorenzi H.A."/>
        </authorList>
    </citation>
    <scope>NUCLEOTIDE SEQUENCE [LARGE SCALE GENOMIC DNA]</scope>
    <source>
        <strain evidence="4 5">Bb-Ger1</strain>
    </source>
</reference>
<dbReference type="RefSeq" id="XP_029215623.1">
    <property type="nucleotide sequence ID" value="XM_029361268.1"/>
</dbReference>
<dbReference type="VEuPathDB" id="ToxoDB:BESB_025880"/>
<name>A0A2A9M320_BESBE</name>
<feature type="coiled-coil region" evidence="1">
    <location>
        <begin position="309"/>
        <end position="383"/>
    </location>
</feature>
<dbReference type="GO" id="GO:0042273">
    <property type="term" value="P:ribosomal large subunit biogenesis"/>
    <property type="evidence" value="ECO:0007669"/>
    <property type="project" value="InterPro"/>
</dbReference>
<keyword evidence="1" id="KW-0175">Coiled coil</keyword>
<feature type="compositionally biased region" description="Basic and acidic residues" evidence="2">
    <location>
        <begin position="816"/>
        <end position="831"/>
    </location>
</feature>
<feature type="region of interest" description="Disordered" evidence="2">
    <location>
        <begin position="736"/>
        <end position="838"/>
    </location>
</feature>
<evidence type="ECO:0000256" key="2">
    <source>
        <dbReference type="SAM" id="MobiDB-lite"/>
    </source>
</evidence>
<feature type="domain" description="SDA1 N-terminal" evidence="3">
    <location>
        <begin position="147"/>
        <end position="530"/>
    </location>
</feature>
<dbReference type="STRING" id="94643.A0A2A9M320"/>
<dbReference type="Proteomes" id="UP000224006">
    <property type="component" value="Unassembled WGS sequence"/>
</dbReference>
<evidence type="ECO:0000313" key="5">
    <source>
        <dbReference type="Proteomes" id="UP000224006"/>
    </source>
</evidence>
<feature type="compositionally biased region" description="Acidic residues" evidence="2">
    <location>
        <begin position="610"/>
        <end position="681"/>
    </location>
</feature>
<sequence length="974" mass="108113">MAGFSSLGAEADSVAAQGGAGRRSAGTPMSLPLLQNNVRRDPPAYFGEFQLQFSHFRGLLSVLEQQPHRTVKGLQQLLMFLAHTSPCYSPRVAEAETSNARGKAPADLTSSARDASGSFLSLFGFDGANDGSLQSSQTENESRNYSAELAGSIQKTLMQFSSALHPQTRQTLLTALLLLRRKRQLSCSDMLRISVQLLQLNDKTCRQTLFSFVTRDVGKLCLADHMQQSFATLSPELFAMLSRPACPLAARLALCCLIQVYRQQRHSGGASVHRNDKNFQKIVNAIAACTLAGDVKLATSAALFLLGELQSASNRIANVEDDDSDEEEEEAAAVAAEAKRLTRSQEGLAKKTAAAKKKLKRAKAKLQRKVKRKQQRLEQQHLNGGVVASVSIIDLLYDPQGLADKLFSRVRGQSDRFASRVVFLNLLSRLIGQHKLLLFNFYPFVQKYLQPHQRLVSVLLAILATGVHELVPPQELLPVVKHIADVFINETRGEDVITVGLNAITEICTRAPLCMTKELLSDLIEYRREKTSKSVVIAARRLMNLYRDVMPSLLPANARGREASIAVQNQEGDGVSFGEFKPAANLAGVEELERLQKLVKARKRMREEERSELEDDDEEGLELDSDDEEDGEEEEDQEDRDEEEDEEDEEDEAEDDEEDEEDEEDEAEDDEEDEEDEEDEKDESRPTKKMRRRNESGEQPSEGGESSLPSTLATDRILTPEEFHALRVLQAKRAVEAVGKHPSAKKKKQVDDEEHEKLLSLLSKTGGVEAGLDSEDSDSEDSDSDDSSGNEESPHSAFVTSTSLEGLAGRKRRQARERNRLREEAKMEKRKGGNPWPFAKKQLDAAEASLAANPSKKHKTVVTGNAPQKIKARNKPLAMVRQSRKLRDKKQQSVKQKLQNLKKQIKNLKKSQNSDDYYRDCGSETLSASAAVSLYYHSAALSAFCAGVLTLLRVYAAAQHTRQDLLLGFPFAGV</sequence>
<dbReference type="InterPro" id="IPR012977">
    <property type="entry name" value="SDA1_N"/>
</dbReference>
<dbReference type="GeneID" id="40307640"/>
<feature type="compositionally biased region" description="Acidic residues" evidence="2">
    <location>
        <begin position="772"/>
        <end position="789"/>
    </location>
</feature>
<proteinExistence type="predicted"/>
<dbReference type="KEGG" id="bbes:BESB_025880"/>
<dbReference type="EMBL" id="NWUJ01000014">
    <property type="protein sequence ID" value="PFH31614.1"/>
    <property type="molecule type" value="Genomic_DNA"/>
</dbReference>
<dbReference type="GO" id="GO:0000055">
    <property type="term" value="P:ribosomal large subunit export from nucleus"/>
    <property type="evidence" value="ECO:0007669"/>
    <property type="project" value="InterPro"/>
</dbReference>
<dbReference type="Pfam" id="PF08158">
    <property type="entry name" value="SDA1_HEAT"/>
    <property type="match status" value="1"/>
</dbReference>
<dbReference type="OrthoDB" id="2196187at2759"/>
<accession>A0A2A9M320</accession>
<evidence type="ECO:0000313" key="4">
    <source>
        <dbReference type="EMBL" id="PFH31614.1"/>
    </source>
</evidence>
<feature type="region of interest" description="Disordered" evidence="2">
    <location>
        <begin position="15"/>
        <end position="36"/>
    </location>
</feature>
<protein>
    <recommendedName>
        <fullName evidence="3">SDA1 N-terminal domain-containing protein</fullName>
    </recommendedName>
</protein>
<organism evidence="4 5">
    <name type="scientific">Besnoitia besnoiti</name>
    <name type="common">Apicomplexan protozoan</name>
    <dbReference type="NCBI Taxonomy" id="94643"/>
    <lineage>
        <taxon>Eukaryota</taxon>
        <taxon>Sar</taxon>
        <taxon>Alveolata</taxon>
        <taxon>Apicomplexa</taxon>
        <taxon>Conoidasida</taxon>
        <taxon>Coccidia</taxon>
        <taxon>Eucoccidiorida</taxon>
        <taxon>Eimeriorina</taxon>
        <taxon>Sarcocystidae</taxon>
        <taxon>Besnoitia</taxon>
    </lineage>
</organism>
<feature type="region of interest" description="Disordered" evidence="2">
    <location>
        <begin position="604"/>
        <end position="718"/>
    </location>
</feature>